<evidence type="ECO:0000313" key="8">
    <source>
        <dbReference type="Proteomes" id="UP000663852"/>
    </source>
</evidence>
<evidence type="ECO:0000256" key="6">
    <source>
        <dbReference type="SAM" id="SignalP"/>
    </source>
</evidence>
<dbReference type="Pfam" id="PF01581">
    <property type="entry name" value="FARP"/>
    <property type="match status" value="5"/>
</dbReference>
<evidence type="ECO:0000256" key="2">
    <source>
        <dbReference type="ARBA" id="ARBA00006356"/>
    </source>
</evidence>
<dbReference type="GO" id="GO:0005576">
    <property type="term" value="C:extracellular region"/>
    <property type="evidence" value="ECO:0007669"/>
    <property type="project" value="UniProtKB-SubCell"/>
</dbReference>
<dbReference type="GO" id="GO:0007218">
    <property type="term" value="P:neuropeptide signaling pathway"/>
    <property type="evidence" value="ECO:0007669"/>
    <property type="project" value="UniProtKB-KW"/>
</dbReference>
<comment type="subcellular location">
    <subcellularLocation>
        <location evidence="1">Secreted</location>
    </subcellularLocation>
</comment>
<evidence type="ECO:0000313" key="7">
    <source>
        <dbReference type="EMBL" id="CAF0874558.1"/>
    </source>
</evidence>
<feature type="signal peptide" evidence="6">
    <location>
        <begin position="1"/>
        <end position="24"/>
    </location>
</feature>
<dbReference type="InterPro" id="IPR002544">
    <property type="entry name" value="FMRFamid-related_peptide-like"/>
</dbReference>
<sequence length="263" mass="28746">MQSFSVYCLLLCSMIIFAAHQINAMETGDKFEATFPSEITSERTPEKVLTLREVLIHKARSAAAASSVSDDVAASAVAGGSDVEASVSVDGEEVDSVQCGNGQITIAKASLICLQLISTVTSDSNDASRSSQPNTLIQPSTIIDNEDIVNDDKEDDEDYFVVPRAAEFLRFGRQFPSTYSSFLRFGRSQPTFLRFGRPDPNGAAFLRFGRQAPSSASSNFLRFGRQFQQAASNNFLRFGREAQPAASSNFLRFGRKGEFLRFG</sequence>
<evidence type="ECO:0000256" key="5">
    <source>
        <dbReference type="ARBA" id="ARBA00023320"/>
    </source>
</evidence>
<proteinExistence type="inferred from homology"/>
<dbReference type="PANTHER" id="PTHR20986">
    <property type="entry name" value="FMRFAMIDE-RELATED PEPTIDES"/>
    <property type="match status" value="1"/>
</dbReference>
<comment type="caution">
    <text evidence="7">The sequence shown here is derived from an EMBL/GenBank/DDBJ whole genome shotgun (WGS) entry which is preliminary data.</text>
</comment>
<accession>A0A813Y3K4</accession>
<protein>
    <submittedName>
        <fullName evidence="7">Uncharacterized protein</fullName>
    </submittedName>
</protein>
<gene>
    <name evidence="7" type="ORF">EDS130_LOCUS8464</name>
</gene>
<dbReference type="OrthoDB" id="5813613at2759"/>
<feature type="chain" id="PRO_5032337925" evidence="6">
    <location>
        <begin position="25"/>
        <end position="263"/>
    </location>
</feature>
<dbReference type="PANTHER" id="PTHR20986:SF24">
    <property type="entry name" value="FMRFAMIDE-LIKE NEUROPEPTIDES 1"/>
    <property type="match status" value="1"/>
</dbReference>
<name>A0A813Y3K4_ADIRI</name>
<keyword evidence="5" id="KW-0527">Neuropeptide</keyword>
<organism evidence="7 8">
    <name type="scientific">Adineta ricciae</name>
    <name type="common">Rotifer</name>
    <dbReference type="NCBI Taxonomy" id="249248"/>
    <lineage>
        <taxon>Eukaryota</taxon>
        <taxon>Metazoa</taxon>
        <taxon>Spiralia</taxon>
        <taxon>Gnathifera</taxon>
        <taxon>Rotifera</taxon>
        <taxon>Eurotatoria</taxon>
        <taxon>Bdelloidea</taxon>
        <taxon>Adinetida</taxon>
        <taxon>Adinetidae</taxon>
        <taxon>Adineta</taxon>
    </lineage>
</organism>
<evidence type="ECO:0000256" key="1">
    <source>
        <dbReference type="ARBA" id="ARBA00004613"/>
    </source>
</evidence>
<evidence type="ECO:0000256" key="4">
    <source>
        <dbReference type="ARBA" id="ARBA00022815"/>
    </source>
</evidence>
<dbReference type="EMBL" id="CAJNOJ010000027">
    <property type="protein sequence ID" value="CAF0874558.1"/>
    <property type="molecule type" value="Genomic_DNA"/>
</dbReference>
<keyword evidence="4" id="KW-0027">Amidation</keyword>
<dbReference type="AlphaFoldDB" id="A0A813Y3K4"/>
<dbReference type="Proteomes" id="UP000663852">
    <property type="component" value="Unassembled WGS sequence"/>
</dbReference>
<keyword evidence="3" id="KW-0964">Secreted</keyword>
<dbReference type="InterPro" id="IPR051041">
    <property type="entry name" value="FMRFamide-related_np"/>
</dbReference>
<evidence type="ECO:0000256" key="3">
    <source>
        <dbReference type="ARBA" id="ARBA00022525"/>
    </source>
</evidence>
<comment type="similarity">
    <text evidence="2">Belongs to the FARP (FMRFamide related peptide) family.</text>
</comment>
<keyword evidence="6" id="KW-0732">Signal</keyword>
<reference evidence="7" key="1">
    <citation type="submission" date="2021-02" db="EMBL/GenBank/DDBJ databases">
        <authorList>
            <person name="Nowell W R."/>
        </authorList>
    </citation>
    <scope>NUCLEOTIDE SEQUENCE</scope>
</reference>